<sequence>MSLKQRAIQKEVNKNLSQKRVQKPSAINSIGILYEKDQVNIANLRQNLTKQFKLNNDAINCLSFAEQIKTENEGVFTKKSFSLLGKLQKQSAAQPFLEKKYDLLINYFNQDRQELLFVSSRVKTTLRIGFRLNEKRLNDLEVLVPLDEHELFTQELVKYLKIIK</sequence>
<comment type="caution">
    <text evidence="1">The sequence shown here is derived from an EMBL/GenBank/DDBJ whole genome shotgun (WGS) entry which is preliminary data.</text>
</comment>
<reference evidence="2" key="1">
    <citation type="journal article" date="2019" name="Int. J. Syst. Evol. Microbiol.">
        <title>The Global Catalogue of Microorganisms (GCM) 10K type strain sequencing project: providing services to taxonomists for standard genome sequencing and annotation.</title>
        <authorList>
            <consortium name="The Broad Institute Genomics Platform"/>
            <consortium name="The Broad Institute Genome Sequencing Center for Infectious Disease"/>
            <person name="Wu L."/>
            <person name="Ma J."/>
        </authorList>
    </citation>
    <scope>NUCLEOTIDE SEQUENCE [LARGE SCALE GENOMIC DNA]</scope>
    <source>
        <strain evidence="2">KCTC 42255</strain>
    </source>
</reference>
<organism evidence="1 2">
    <name type="scientific">Mesonia sediminis</name>
    <dbReference type="NCBI Taxonomy" id="1703946"/>
    <lineage>
        <taxon>Bacteria</taxon>
        <taxon>Pseudomonadati</taxon>
        <taxon>Bacteroidota</taxon>
        <taxon>Flavobacteriia</taxon>
        <taxon>Flavobacteriales</taxon>
        <taxon>Flavobacteriaceae</taxon>
        <taxon>Mesonia</taxon>
    </lineage>
</organism>
<dbReference type="Pfam" id="PF21857">
    <property type="entry name" value="DUF6913"/>
    <property type="match status" value="1"/>
</dbReference>
<dbReference type="RefSeq" id="WP_379045584.1">
    <property type="nucleotide sequence ID" value="NZ_JBHULZ010000026.1"/>
</dbReference>
<keyword evidence="2" id="KW-1185">Reference proteome</keyword>
<dbReference type="InterPro" id="IPR054207">
    <property type="entry name" value="DUF6913"/>
</dbReference>
<name>A0ABW5SG35_9FLAO</name>
<evidence type="ECO:0000313" key="2">
    <source>
        <dbReference type="Proteomes" id="UP001597357"/>
    </source>
</evidence>
<protein>
    <submittedName>
        <fullName evidence="1">DUF6913 domain-containing protein</fullName>
    </submittedName>
</protein>
<evidence type="ECO:0000313" key="1">
    <source>
        <dbReference type="EMBL" id="MFD2697535.1"/>
    </source>
</evidence>
<accession>A0ABW5SG35</accession>
<dbReference type="EMBL" id="JBHULZ010000026">
    <property type="protein sequence ID" value="MFD2697535.1"/>
    <property type="molecule type" value="Genomic_DNA"/>
</dbReference>
<dbReference type="Proteomes" id="UP001597357">
    <property type="component" value="Unassembled WGS sequence"/>
</dbReference>
<proteinExistence type="predicted"/>
<gene>
    <name evidence="1" type="ORF">ACFSQ0_05990</name>
</gene>